<dbReference type="Gene3D" id="1.10.10.10">
    <property type="entry name" value="Winged helix-like DNA-binding domain superfamily/Winged helix DNA-binding domain"/>
    <property type="match status" value="1"/>
</dbReference>
<evidence type="ECO:0000256" key="3">
    <source>
        <dbReference type="ARBA" id="ARBA00023125"/>
    </source>
</evidence>
<keyword evidence="4" id="KW-0804">Transcription</keyword>
<dbReference type="SUPFAM" id="SSF88659">
    <property type="entry name" value="Sigma3 and sigma4 domains of RNA polymerase sigma factors"/>
    <property type="match status" value="1"/>
</dbReference>
<evidence type="ECO:0000256" key="1">
    <source>
        <dbReference type="ARBA" id="ARBA00023015"/>
    </source>
</evidence>
<dbReference type="InterPro" id="IPR014284">
    <property type="entry name" value="RNA_pol_sigma-70_dom"/>
</dbReference>
<proteinExistence type="predicted"/>
<dbReference type="AlphaFoldDB" id="X0YXR0"/>
<keyword evidence="3" id="KW-0238">DNA-binding</keyword>
<dbReference type="InterPro" id="IPR039425">
    <property type="entry name" value="RNA_pol_sigma-70-like"/>
</dbReference>
<sequence>AESGETQVIKEETISSVQKALNKLPYNLRIVLTLREYGGLNYKEIGSILGIKEGNVKIRVFRARQRLAGIFKEGANHVSRS</sequence>
<dbReference type="NCBIfam" id="TIGR02937">
    <property type="entry name" value="sigma70-ECF"/>
    <property type="match status" value="1"/>
</dbReference>
<evidence type="ECO:0000256" key="2">
    <source>
        <dbReference type="ARBA" id="ARBA00023082"/>
    </source>
</evidence>
<reference evidence="6" key="1">
    <citation type="journal article" date="2014" name="Front. Microbiol.">
        <title>High frequency of phylogenetically diverse reductive dehalogenase-homologous genes in deep subseafloor sedimentary metagenomes.</title>
        <authorList>
            <person name="Kawai M."/>
            <person name="Futagami T."/>
            <person name="Toyoda A."/>
            <person name="Takaki Y."/>
            <person name="Nishi S."/>
            <person name="Hori S."/>
            <person name="Arai W."/>
            <person name="Tsubouchi T."/>
            <person name="Morono Y."/>
            <person name="Uchiyama I."/>
            <person name="Ito T."/>
            <person name="Fujiyama A."/>
            <person name="Inagaki F."/>
            <person name="Takami H."/>
        </authorList>
    </citation>
    <scope>NUCLEOTIDE SEQUENCE</scope>
    <source>
        <strain evidence="6">Expedition CK06-06</strain>
    </source>
</reference>
<dbReference type="InterPro" id="IPR013249">
    <property type="entry name" value="RNA_pol_sigma70_r4_t2"/>
</dbReference>
<gene>
    <name evidence="6" type="ORF">S01H1_77873</name>
</gene>
<dbReference type="GO" id="GO:0003677">
    <property type="term" value="F:DNA binding"/>
    <property type="evidence" value="ECO:0007669"/>
    <property type="project" value="UniProtKB-KW"/>
</dbReference>
<dbReference type="GO" id="GO:0006352">
    <property type="term" value="P:DNA-templated transcription initiation"/>
    <property type="evidence" value="ECO:0007669"/>
    <property type="project" value="InterPro"/>
</dbReference>
<dbReference type="CDD" id="cd06171">
    <property type="entry name" value="Sigma70_r4"/>
    <property type="match status" value="1"/>
</dbReference>
<feature type="domain" description="RNA polymerase sigma factor 70 region 4 type 2" evidence="5">
    <location>
        <begin position="16"/>
        <end position="67"/>
    </location>
</feature>
<dbReference type="GO" id="GO:0016987">
    <property type="term" value="F:sigma factor activity"/>
    <property type="evidence" value="ECO:0007669"/>
    <property type="project" value="UniProtKB-KW"/>
</dbReference>
<evidence type="ECO:0000256" key="4">
    <source>
        <dbReference type="ARBA" id="ARBA00023163"/>
    </source>
</evidence>
<evidence type="ECO:0000313" key="6">
    <source>
        <dbReference type="EMBL" id="GAG53048.1"/>
    </source>
</evidence>
<accession>X0YXR0</accession>
<dbReference type="Pfam" id="PF08281">
    <property type="entry name" value="Sigma70_r4_2"/>
    <property type="match status" value="1"/>
</dbReference>
<comment type="caution">
    <text evidence="6">The sequence shown here is derived from an EMBL/GenBank/DDBJ whole genome shotgun (WGS) entry which is preliminary data.</text>
</comment>
<dbReference type="PANTHER" id="PTHR43133:SF8">
    <property type="entry name" value="RNA POLYMERASE SIGMA FACTOR HI_1459-RELATED"/>
    <property type="match status" value="1"/>
</dbReference>
<dbReference type="InterPro" id="IPR013324">
    <property type="entry name" value="RNA_pol_sigma_r3/r4-like"/>
</dbReference>
<feature type="non-terminal residue" evidence="6">
    <location>
        <position position="1"/>
    </location>
</feature>
<protein>
    <recommendedName>
        <fullName evidence="5">RNA polymerase sigma factor 70 region 4 type 2 domain-containing protein</fullName>
    </recommendedName>
</protein>
<dbReference type="PANTHER" id="PTHR43133">
    <property type="entry name" value="RNA POLYMERASE ECF-TYPE SIGMA FACTO"/>
    <property type="match status" value="1"/>
</dbReference>
<keyword evidence="2" id="KW-0731">Sigma factor</keyword>
<evidence type="ECO:0000259" key="5">
    <source>
        <dbReference type="Pfam" id="PF08281"/>
    </source>
</evidence>
<keyword evidence="1" id="KW-0805">Transcription regulation</keyword>
<name>X0YXR0_9ZZZZ</name>
<dbReference type="EMBL" id="BARS01052372">
    <property type="protein sequence ID" value="GAG53048.1"/>
    <property type="molecule type" value="Genomic_DNA"/>
</dbReference>
<dbReference type="InterPro" id="IPR036388">
    <property type="entry name" value="WH-like_DNA-bd_sf"/>
</dbReference>
<organism evidence="6">
    <name type="scientific">marine sediment metagenome</name>
    <dbReference type="NCBI Taxonomy" id="412755"/>
    <lineage>
        <taxon>unclassified sequences</taxon>
        <taxon>metagenomes</taxon>
        <taxon>ecological metagenomes</taxon>
    </lineage>
</organism>